<organism evidence="2 3">
    <name type="scientific">Tsukamurella strandjordii</name>
    <dbReference type="NCBI Taxonomy" id="147577"/>
    <lineage>
        <taxon>Bacteria</taxon>
        <taxon>Bacillati</taxon>
        <taxon>Actinomycetota</taxon>
        <taxon>Actinomycetes</taxon>
        <taxon>Mycobacteriales</taxon>
        <taxon>Tsukamurellaceae</taxon>
        <taxon>Tsukamurella</taxon>
    </lineage>
</organism>
<dbReference type="AlphaFoldDB" id="A0AA90NBC7"/>
<comment type="caution">
    <text evidence="2">The sequence shown here is derived from an EMBL/GenBank/DDBJ whole genome shotgun (WGS) entry which is preliminary data.</text>
</comment>
<evidence type="ECO:0000313" key="3">
    <source>
        <dbReference type="Proteomes" id="UP001178281"/>
    </source>
</evidence>
<evidence type="ECO:0000313" key="2">
    <source>
        <dbReference type="EMBL" id="MDP0397317.1"/>
    </source>
</evidence>
<dbReference type="RefSeq" id="WP_220658778.1">
    <property type="nucleotide sequence ID" value="NZ_BAAAII010000005.1"/>
</dbReference>
<name>A0AA90NBC7_9ACTN</name>
<feature type="signal peptide" evidence="1">
    <location>
        <begin position="1"/>
        <end position="21"/>
    </location>
</feature>
<protein>
    <recommendedName>
        <fullName evidence="4">Alpha/beta hydrolase</fullName>
    </recommendedName>
</protein>
<sequence length="281" mass="29200">MTPARLRLGALIAALVLAVSACSSNDPTPQVTSVAPPPPAPAAIPADWAESTVQVPGSAVAATYTAPRSAPDRLRAALVLGDDDRGGQVATKQIAVMLAHQGVASLRYDGALAGNPDYAQALDRAGRALTALAETSKVDDARLLAVGHGPAAPLVIALGAGQAQRPPRPIALIEPVVANPLPNAPDIYQNTLAMTDAQTKYLDKRKHNLVTCSDADVAVDCSAVQGVVDMMTGTHVNFVRLRGVSYALQEDESRDPARYGAPDLSFSASLNRTVGTWVSMQ</sequence>
<gene>
    <name evidence="2" type="ORF">Q7X28_05205</name>
</gene>
<dbReference type="InterPro" id="IPR029058">
    <property type="entry name" value="AB_hydrolase_fold"/>
</dbReference>
<dbReference type="SUPFAM" id="SSF53474">
    <property type="entry name" value="alpha/beta-Hydrolases"/>
    <property type="match status" value="1"/>
</dbReference>
<proteinExistence type="predicted"/>
<reference evidence="2" key="1">
    <citation type="submission" date="2023-08" db="EMBL/GenBank/DDBJ databases">
        <title>The draft genome of Tsukamurella strandjordii strain 050030.</title>
        <authorList>
            <person name="Zhao F."/>
            <person name="Feng Y."/>
            <person name="Zong Z."/>
        </authorList>
    </citation>
    <scope>NUCLEOTIDE SEQUENCE</scope>
    <source>
        <strain evidence="2">050030</strain>
    </source>
</reference>
<keyword evidence="3" id="KW-1185">Reference proteome</keyword>
<keyword evidence="1" id="KW-0732">Signal</keyword>
<dbReference type="PROSITE" id="PS51257">
    <property type="entry name" value="PROKAR_LIPOPROTEIN"/>
    <property type="match status" value="1"/>
</dbReference>
<dbReference type="EMBL" id="JAUTIX010000002">
    <property type="protein sequence ID" value="MDP0397317.1"/>
    <property type="molecule type" value="Genomic_DNA"/>
</dbReference>
<dbReference type="Proteomes" id="UP001178281">
    <property type="component" value="Unassembled WGS sequence"/>
</dbReference>
<dbReference type="Gene3D" id="3.40.50.1820">
    <property type="entry name" value="alpha/beta hydrolase"/>
    <property type="match status" value="1"/>
</dbReference>
<evidence type="ECO:0008006" key="4">
    <source>
        <dbReference type="Google" id="ProtNLM"/>
    </source>
</evidence>
<accession>A0AA90NBC7</accession>
<feature type="chain" id="PRO_5041667985" description="Alpha/beta hydrolase" evidence="1">
    <location>
        <begin position="22"/>
        <end position="281"/>
    </location>
</feature>
<evidence type="ECO:0000256" key="1">
    <source>
        <dbReference type="SAM" id="SignalP"/>
    </source>
</evidence>